<evidence type="ECO:0000313" key="10">
    <source>
        <dbReference type="Proteomes" id="UP000178659"/>
    </source>
</evidence>
<keyword evidence="2 7" id="KW-0699">rRNA-binding</keyword>
<evidence type="ECO:0000256" key="8">
    <source>
        <dbReference type="RuleBase" id="RU003629"/>
    </source>
</evidence>
<comment type="similarity">
    <text evidence="1 7 8">Belongs to the universal ribosomal protein uS11 family.</text>
</comment>
<evidence type="ECO:0000256" key="3">
    <source>
        <dbReference type="ARBA" id="ARBA00022884"/>
    </source>
</evidence>
<dbReference type="FunFam" id="3.30.420.80:FF:000010">
    <property type="entry name" value="30S ribosomal protein S11"/>
    <property type="match status" value="1"/>
</dbReference>
<name>A0A1G1VCZ8_9BACT</name>
<dbReference type="NCBIfam" id="TIGR03632">
    <property type="entry name" value="uS11_bact"/>
    <property type="match status" value="1"/>
</dbReference>
<dbReference type="PROSITE" id="PS00054">
    <property type="entry name" value="RIBOSOMAL_S11"/>
    <property type="match status" value="1"/>
</dbReference>
<proteinExistence type="inferred from homology"/>
<dbReference type="PANTHER" id="PTHR11759">
    <property type="entry name" value="40S RIBOSOMAL PROTEIN S14/30S RIBOSOMAL PROTEIN S11"/>
    <property type="match status" value="1"/>
</dbReference>
<evidence type="ECO:0000256" key="5">
    <source>
        <dbReference type="ARBA" id="ARBA00023274"/>
    </source>
</evidence>
<dbReference type="PIRSF" id="PIRSF002131">
    <property type="entry name" value="Ribosomal_S11"/>
    <property type="match status" value="1"/>
</dbReference>
<dbReference type="Pfam" id="PF00411">
    <property type="entry name" value="Ribosomal_S11"/>
    <property type="match status" value="1"/>
</dbReference>
<dbReference type="InterPro" id="IPR018102">
    <property type="entry name" value="Ribosomal_uS11_CS"/>
</dbReference>
<evidence type="ECO:0000313" key="9">
    <source>
        <dbReference type="EMBL" id="OGY13298.1"/>
    </source>
</evidence>
<organism evidence="9 10">
    <name type="scientific">Candidatus Blackburnbacteria bacterium RIFCSPLOWO2_01_FULL_40_20</name>
    <dbReference type="NCBI Taxonomy" id="1797519"/>
    <lineage>
        <taxon>Bacteria</taxon>
        <taxon>Candidatus Blackburniibacteriota</taxon>
    </lineage>
</organism>
<keyword evidence="3 7" id="KW-0694">RNA-binding</keyword>
<reference evidence="9 10" key="1">
    <citation type="journal article" date="2016" name="Nat. Commun.">
        <title>Thousands of microbial genomes shed light on interconnected biogeochemical processes in an aquifer system.</title>
        <authorList>
            <person name="Anantharaman K."/>
            <person name="Brown C.T."/>
            <person name="Hug L.A."/>
            <person name="Sharon I."/>
            <person name="Castelle C.J."/>
            <person name="Probst A.J."/>
            <person name="Thomas B.C."/>
            <person name="Singh A."/>
            <person name="Wilkins M.J."/>
            <person name="Karaoz U."/>
            <person name="Brodie E.L."/>
            <person name="Williams K.H."/>
            <person name="Hubbard S.S."/>
            <person name="Banfield J.F."/>
        </authorList>
    </citation>
    <scope>NUCLEOTIDE SEQUENCE [LARGE SCALE GENOMIC DNA]</scope>
</reference>
<dbReference type="GO" id="GO:1990904">
    <property type="term" value="C:ribonucleoprotein complex"/>
    <property type="evidence" value="ECO:0007669"/>
    <property type="project" value="UniProtKB-KW"/>
</dbReference>
<dbReference type="InterPro" id="IPR036967">
    <property type="entry name" value="Ribosomal_uS11_sf"/>
</dbReference>
<evidence type="ECO:0000256" key="4">
    <source>
        <dbReference type="ARBA" id="ARBA00022980"/>
    </source>
</evidence>
<dbReference type="InterPro" id="IPR001971">
    <property type="entry name" value="Ribosomal_uS11"/>
</dbReference>
<evidence type="ECO:0000256" key="7">
    <source>
        <dbReference type="HAMAP-Rule" id="MF_01310"/>
    </source>
</evidence>
<evidence type="ECO:0000256" key="2">
    <source>
        <dbReference type="ARBA" id="ARBA00022730"/>
    </source>
</evidence>
<dbReference type="GO" id="GO:0005840">
    <property type="term" value="C:ribosome"/>
    <property type="evidence" value="ECO:0007669"/>
    <property type="project" value="UniProtKB-KW"/>
</dbReference>
<comment type="function">
    <text evidence="7">Located on the platform of the 30S subunit, it bridges several disparate RNA helices of the 16S rRNA. Forms part of the Shine-Dalgarno cleft in the 70S ribosome.</text>
</comment>
<keyword evidence="4 7" id="KW-0689">Ribosomal protein</keyword>
<gene>
    <name evidence="7" type="primary">rpsK</name>
    <name evidence="9" type="ORF">A3A77_02615</name>
</gene>
<dbReference type="GO" id="GO:0006412">
    <property type="term" value="P:translation"/>
    <property type="evidence" value="ECO:0007669"/>
    <property type="project" value="UniProtKB-UniRule"/>
</dbReference>
<evidence type="ECO:0000256" key="1">
    <source>
        <dbReference type="ARBA" id="ARBA00006194"/>
    </source>
</evidence>
<dbReference type="GO" id="GO:0003735">
    <property type="term" value="F:structural constituent of ribosome"/>
    <property type="evidence" value="ECO:0007669"/>
    <property type="project" value="InterPro"/>
</dbReference>
<dbReference type="GO" id="GO:0019843">
    <property type="term" value="F:rRNA binding"/>
    <property type="evidence" value="ECO:0007669"/>
    <property type="project" value="UniProtKB-UniRule"/>
</dbReference>
<keyword evidence="5 7" id="KW-0687">Ribonucleoprotein</keyword>
<dbReference type="InterPro" id="IPR019981">
    <property type="entry name" value="Ribosomal_uS11_bac-type"/>
</dbReference>
<accession>A0A1G1VCZ8</accession>
<dbReference type="SUPFAM" id="SSF53137">
    <property type="entry name" value="Translational machinery components"/>
    <property type="match status" value="1"/>
</dbReference>
<dbReference type="HAMAP" id="MF_01310">
    <property type="entry name" value="Ribosomal_uS11"/>
    <property type="match status" value="1"/>
</dbReference>
<dbReference type="Gene3D" id="3.30.420.80">
    <property type="entry name" value="Ribosomal protein S11"/>
    <property type="match status" value="1"/>
</dbReference>
<sequence length="129" mass="13952">MARIQEKKQRKNIQIATGKVYVNASFNNTVVTITDEKGGTLAWGSAGKSGFKGTRKSTPYAATTAVDSVIKKARDEYGLKNVNVYIKGPGPGRDAALRAIRSAGLRMELIADVTPVPHNGPRAKKKRRV</sequence>
<evidence type="ECO:0000256" key="6">
    <source>
        <dbReference type="ARBA" id="ARBA00035160"/>
    </source>
</evidence>
<comment type="caution">
    <text evidence="9">The sequence shown here is derived from an EMBL/GenBank/DDBJ whole genome shotgun (WGS) entry which is preliminary data.</text>
</comment>
<protein>
    <recommendedName>
        <fullName evidence="6 7">Small ribosomal subunit protein uS11</fullName>
    </recommendedName>
</protein>
<comment type="subunit">
    <text evidence="7">Part of the 30S ribosomal subunit. Interacts with proteins S7 and S18. Binds to IF-3.</text>
</comment>
<dbReference type="NCBIfam" id="NF003698">
    <property type="entry name" value="PRK05309.1"/>
    <property type="match status" value="1"/>
</dbReference>
<dbReference type="EMBL" id="MHCC01000017">
    <property type="protein sequence ID" value="OGY13298.1"/>
    <property type="molecule type" value="Genomic_DNA"/>
</dbReference>
<dbReference type="AlphaFoldDB" id="A0A1G1VCZ8"/>
<dbReference type="Proteomes" id="UP000178659">
    <property type="component" value="Unassembled WGS sequence"/>
</dbReference>